<dbReference type="SFLD" id="SFLDS00029">
    <property type="entry name" value="Radical_SAM"/>
    <property type="match status" value="1"/>
</dbReference>
<feature type="domain" description="Radical SAM core" evidence="10">
    <location>
        <begin position="113"/>
        <end position="246"/>
    </location>
</feature>
<dbReference type="InterPro" id="IPR013785">
    <property type="entry name" value="Aldolase_TIM"/>
</dbReference>
<dbReference type="InterPro" id="IPR007197">
    <property type="entry name" value="rSAM"/>
</dbReference>
<dbReference type="InterPro" id="IPR058240">
    <property type="entry name" value="rSAM_sf"/>
</dbReference>
<dbReference type="GO" id="GO:0046872">
    <property type="term" value="F:metal ion binding"/>
    <property type="evidence" value="ECO:0007669"/>
    <property type="project" value="UniProtKB-KW"/>
</dbReference>
<organism evidence="11 12">
    <name type="scientific">Oleomonas cavernae</name>
    <dbReference type="NCBI Taxonomy" id="2320859"/>
    <lineage>
        <taxon>Bacteria</taxon>
        <taxon>Pseudomonadati</taxon>
        <taxon>Pseudomonadota</taxon>
        <taxon>Alphaproteobacteria</taxon>
        <taxon>Acetobacterales</taxon>
        <taxon>Acetobacteraceae</taxon>
        <taxon>Oleomonas</taxon>
    </lineage>
</organism>
<evidence type="ECO:0000256" key="7">
    <source>
        <dbReference type="ARBA" id="ARBA00022898"/>
    </source>
</evidence>
<keyword evidence="9" id="KW-0411">Iron-sulfur</keyword>
<comment type="caution">
    <text evidence="11">The sequence shown here is derived from an EMBL/GenBank/DDBJ whole genome shotgun (WGS) entry which is preliminary data.</text>
</comment>
<dbReference type="Pfam" id="PF04055">
    <property type="entry name" value="Radical_SAM"/>
    <property type="match status" value="1"/>
</dbReference>
<evidence type="ECO:0000313" key="12">
    <source>
        <dbReference type="Proteomes" id="UP000284605"/>
    </source>
</evidence>
<protein>
    <submittedName>
        <fullName evidence="11">Radical SAM protein</fullName>
    </submittedName>
</protein>
<evidence type="ECO:0000256" key="2">
    <source>
        <dbReference type="ARBA" id="ARBA00001966"/>
    </source>
</evidence>
<keyword evidence="8" id="KW-0408">Iron</keyword>
<dbReference type="PANTHER" id="PTHR30538:SF0">
    <property type="entry name" value="L-LYSINE 2,3-AMINOMUTASE AQ_1632-RELATED"/>
    <property type="match status" value="1"/>
</dbReference>
<comment type="cofactor">
    <cofactor evidence="2">
        <name>[4Fe-4S] cluster</name>
        <dbReference type="ChEBI" id="CHEBI:49883"/>
    </cofactor>
</comment>
<dbReference type="Gene3D" id="3.20.20.70">
    <property type="entry name" value="Aldolase class I"/>
    <property type="match status" value="1"/>
</dbReference>
<accession>A0A418WIM2</accession>
<evidence type="ECO:0000256" key="6">
    <source>
        <dbReference type="ARBA" id="ARBA00022723"/>
    </source>
</evidence>
<comment type="cofactor">
    <cofactor evidence="1">
        <name>pyridoxal 5'-phosphate</name>
        <dbReference type="ChEBI" id="CHEBI:597326"/>
    </cofactor>
</comment>
<keyword evidence="4" id="KW-0004">4Fe-4S</keyword>
<keyword evidence="6" id="KW-0479">Metal-binding</keyword>
<dbReference type="EMBL" id="QYUK01000011">
    <property type="protein sequence ID" value="RJF89719.1"/>
    <property type="molecule type" value="Genomic_DNA"/>
</dbReference>
<dbReference type="PANTHER" id="PTHR30538">
    <property type="entry name" value="LYSINE 2,3-AMINOMUTASE-RELATED"/>
    <property type="match status" value="1"/>
</dbReference>
<keyword evidence="7" id="KW-0663">Pyridoxal phosphate</keyword>
<evidence type="ECO:0000256" key="8">
    <source>
        <dbReference type="ARBA" id="ARBA00023004"/>
    </source>
</evidence>
<name>A0A418WIM2_9PROT</name>
<keyword evidence="5" id="KW-0949">S-adenosyl-L-methionine</keyword>
<evidence type="ECO:0000256" key="5">
    <source>
        <dbReference type="ARBA" id="ARBA00022691"/>
    </source>
</evidence>
<dbReference type="GO" id="GO:0003824">
    <property type="term" value="F:catalytic activity"/>
    <property type="evidence" value="ECO:0007669"/>
    <property type="project" value="InterPro"/>
</dbReference>
<evidence type="ECO:0000256" key="1">
    <source>
        <dbReference type="ARBA" id="ARBA00001933"/>
    </source>
</evidence>
<evidence type="ECO:0000256" key="9">
    <source>
        <dbReference type="ARBA" id="ARBA00023014"/>
    </source>
</evidence>
<keyword evidence="12" id="KW-1185">Reference proteome</keyword>
<proteinExistence type="inferred from homology"/>
<sequence>MIMALPASALAIAPTSPADQAALNAAYGRLAQAAHLLPIKVTGFYKAKLEAELAALGHTDGPLHRIVYPSRERMTDRAPGEVADFVDDRANMAAAGRRAIVQKYADRVLFLATPVCAAHCQYCFRQDVLTQMHGEDPVDLDDRLAALVEHVERDPAITEVILSGGDPLTLSPAALERVLTRLRALPQLSSIRVHTRALVFAPQFFAHGDKAAILARADVRLVHHIAHPYEICGEVAAALRHLNALGLRNYNQFPALRGINDDAGLLAFHIRRLDELRVRNISIFAPDPINYSAAFRLGLDRLFAIHDRLSASTPSWINATALTFDSPQGKFRREHLVSRDRAAGTALFRHRGQDILYHDLPAALDAPGDPAVMLWQGMV</sequence>
<evidence type="ECO:0000256" key="3">
    <source>
        <dbReference type="ARBA" id="ARBA00008703"/>
    </source>
</evidence>
<dbReference type="CDD" id="cd01335">
    <property type="entry name" value="Radical_SAM"/>
    <property type="match status" value="1"/>
</dbReference>
<dbReference type="GO" id="GO:0051539">
    <property type="term" value="F:4 iron, 4 sulfur cluster binding"/>
    <property type="evidence" value="ECO:0007669"/>
    <property type="project" value="UniProtKB-KW"/>
</dbReference>
<comment type="similarity">
    <text evidence="3">Belongs to the radical SAM superfamily. KamA family.</text>
</comment>
<evidence type="ECO:0000313" key="11">
    <source>
        <dbReference type="EMBL" id="RJF89719.1"/>
    </source>
</evidence>
<dbReference type="AlphaFoldDB" id="A0A418WIM2"/>
<reference evidence="11 12" key="1">
    <citation type="submission" date="2018-09" db="EMBL/GenBank/DDBJ databases">
        <authorList>
            <person name="Zhu H."/>
        </authorList>
    </citation>
    <scope>NUCLEOTIDE SEQUENCE [LARGE SCALE GENOMIC DNA]</scope>
    <source>
        <strain evidence="11 12">K1W22B-8</strain>
    </source>
</reference>
<dbReference type="InterPro" id="IPR003739">
    <property type="entry name" value="Lys_aminomutase/Glu_NH3_mut"/>
</dbReference>
<evidence type="ECO:0000259" key="10">
    <source>
        <dbReference type="Pfam" id="PF04055"/>
    </source>
</evidence>
<gene>
    <name evidence="11" type="ORF">D3874_24390</name>
</gene>
<dbReference type="SUPFAM" id="SSF102114">
    <property type="entry name" value="Radical SAM enzymes"/>
    <property type="match status" value="1"/>
</dbReference>
<evidence type="ECO:0000256" key="4">
    <source>
        <dbReference type="ARBA" id="ARBA00022485"/>
    </source>
</evidence>
<dbReference type="Proteomes" id="UP000284605">
    <property type="component" value="Unassembled WGS sequence"/>
</dbReference>